<evidence type="ECO:0000313" key="1">
    <source>
        <dbReference type="EMBL" id="CAH0387660.1"/>
    </source>
</evidence>
<keyword evidence="2" id="KW-1185">Reference proteome</keyword>
<accession>A0A9P0ACH3</accession>
<proteinExistence type="predicted"/>
<organism evidence="1 2">
    <name type="scientific">Bemisia tabaci</name>
    <name type="common">Sweetpotato whitefly</name>
    <name type="synonym">Aleurodes tabaci</name>
    <dbReference type="NCBI Taxonomy" id="7038"/>
    <lineage>
        <taxon>Eukaryota</taxon>
        <taxon>Metazoa</taxon>
        <taxon>Ecdysozoa</taxon>
        <taxon>Arthropoda</taxon>
        <taxon>Hexapoda</taxon>
        <taxon>Insecta</taxon>
        <taxon>Pterygota</taxon>
        <taxon>Neoptera</taxon>
        <taxon>Paraneoptera</taxon>
        <taxon>Hemiptera</taxon>
        <taxon>Sternorrhyncha</taxon>
        <taxon>Aleyrodoidea</taxon>
        <taxon>Aleyrodidae</taxon>
        <taxon>Aleyrodinae</taxon>
        <taxon>Bemisia</taxon>
    </lineage>
</organism>
<reference evidence="1" key="1">
    <citation type="submission" date="2021-12" db="EMBL/GenBank/DDBJ databases">
        <authorList>
            <person name="King R."/>
        </authorList>
    </citation>
    <scope>NUCLEOTIDE SEQUENCE</scope>
</reference>
<protein>
    <submittedName>
        <fullName evidence="1">Uncharacterized protein</fullName>
    </submittedName>
</protein>
<sequence>MSGNSGTKVDPKDPQVRKLVYNMYRGILGDYNNKANDIVSNLPKEMVTEDQGISKQLESMIDLITGSVPQLHMYGTTSSYGKFHVKNELPGRPQTQRFGGLPAVSSSDNTVRFYERK</sequence>
<gene>
    <name evidence="1" type="ORF">BEMITA_LOCUS6648</name>
</gene>
<dbReference type="Proteomes" id="UP001152759">
    <property type="component" value="Chromosome 3"/>
</dbReference>
<dbReference type="AlphaFoldDB" id="A0A9P0ACH3"/>
<name>A0A9P0ACH3_BEMTA</name>
<evidence type="ECO:0000313" key="2">
    <source>
        <dbReference type="Proteomes" id="UP001152759"/>
    </source>
</evidence>
<dbReference type="EMBL" id="OU963864">
    <property type="protein sequence ID" value="CAH0387660.1"/>
    <property type="molecule type" value="Genomic_DNA"/>
</dbReference>